<dbReference type="PANTHER" id="PTHR43643">
    <property type="entry name" value="HISTIDINOL-PHOSPHATE AMINOTRANSFERASE 2"/>
    <property type="match status" value="1"/>
</dbReference>
<dbReference type="EMBL" id="JAICBX010000002">
    <property type="protein sequence ID" value="MBW8638112.1"/>
    <property type="molecule type" value="Genomic_DNA"/>
</dbReference>
<dbReference type="InterPro" id="IPR015424">
    <property type="entry name" value="PyrdxlP-dep_Trfase"/>
</dbReference>
<keyword evidence="10" id="KW-1185">Reference proteome</keyword>
<comment type="caution">
    <text evidence="9">The sequence shown here is derived from an EMBL/GenBank/DDBJ whole genome shotgun (WGS) entry which is preliminary data.</text>
</comment>
<dbReference type="GO" id="GO:0030170">
    <property type="term" value="F:pyridoxal phosphate binding"/>
    <property type="evidence" value="ECO:0007669"/>
    <property type="project" value="InterPro"/>
</dbReference>
<evidence type="ECO:0000256" key="7">
    <source>
        <dbReference type="RuleBase" id="RU003693"/>
    </source>
</evidence>
<comment type="cofactor">
    <cofactor evidence="1 7">
        <name>pyridoxal 5'-phosphate</name>
        <dbReference type="ChEBI" id="CHEBI:597326"/>
    </cofactor>
</comment>
<proteinExistence type="inferred from homology"/>
<dbReference type="InterPro" id="IPR050106">
    <property type="entry name" value="HistidinolP_aminotransfase"/>
</dbReference>
<dbReference type="SUPFAM" id="SSF53383">
    <property type="entry name" value="PLP-dependent transferases"/>
    <property type="match status" value="1"/>
</dbReference>
<sequence>MTGFSHFTPLVQSLPATIPFVGPEAQERKSGKSFRARIGANENGFGPAPSVQEHIRIAAGDVWKYADPENFDLRAALADHLGLKPDQIVVDGGVDTLLGLAVRQVVSEGTPVVSSLGAYPTFNYHVAGFGGRLVTVPYLNDREDPEALLDAVKREEAAIVYMSNPDNPMGTWHSAETISAFAAALPENTLFVLDEAYGEMAPDGALPPVDAFLDRPNIVRMRTFSKAYGLAGMRCGYAFGHPDTIASFDKVRNHFGMNILTQIAALEALRDQAYLADVLGRIEASKGRISAIARANGLEPLPSATNFVTIDCGRDGAFAAAVLAALVERGVFVRMPGVEPLNRCIRISAAPEADIDIFEEELPMALAAAS</sequence>
<organism evidence="9 10">
    <name type="scientific">Flavimaribacter sediminis</name>
    <dbReference type="NCBI Taxonomy" id="2865987"/>
    <lineage>
        <taxon>Bacteria</taxon>
        <taxon>Pseudomonadati</taxon>
        <taxon>Pseudomonadota</taxon>
        <taxon>Alphaproteobacteria</taxon>
        <taxon>Hyphomicrobiales</taxon>
        <taxon>Rhizobiaceae</taxon>
        <taxon>Flavimaribacter</taxon>
    </lineage>
</organism>
<evidence type="ECO:0000259" key="8">
    <source>
        <dbReference type="Pfam" id="PF00155"/>
    </source>
</evidence>
<evidence type="ECO:0000256" key="1">
    <source>
        <dbReference type="ARBA" id="ARBA00001933"/>
    </source>
</evidence>
<dbReference type="NCBIfam" id="NF006014">
    <property type="entry name" value="PRK08153.1"/>
    <property type="match status" value="1"/>
</dbReference>
<keyword evidence="3 9" id="KW-0032">Aminotransferase</keyword>
<dbReference type="PANTHER" id="PTHR43643:SF3">
    <property type="entry name" value="HISTIDINOL-PHOSPHATE AMINOTRANSFERASE"/>
    <property type="match status" value="1"/>
</dbReference>
<evidence type="ECO:0000256" key="5">
    <source>
        <dbReference type="ARBA" id="ARBA00022898"/>
    </source>
</evidence>
<dbReference type="Gene3D" id="3.40.640.10">
    <property type="entry name" value="Type I PLP-dependent aspartate aminotransferase-like (Major domain)"/>
    <property type="match status" value="1"/>
</dbReference>
<protein>
    <submittedName>
        <fullName evidence="9">Pyridoxal phosphate-dependent aminotransferase</fullName>
    </submittedName>
</protein>
<evidence type="ECO:0000313" key="9">
    <source>
        <dbReference type="EMBL" id="MBW8638112.1"/>
    </source>
</evidence>
<dbReference type="PROSITE" id="PS00599">
    <property type="entry name" value="AA_TRANSFER_CLASS_2"/>
    <property type="match status" value="1"/>
</dbReference>
<evidence type="ECO:0000256" key="4">
    <source>
        <dbReference type="ARBA" id="ARBA00022679"/>
    </source>
</evidence>
<dbReference type="Gene3D" id="3.90.1150.10">
    <property type="entry name" value="Aspartate Aminotransferase, domain 1"/>
    <property type="match status" value="1"/>
</dbReference>
<reference evidence="9" key="1">
    <citation type="submission" date="2021-08" db="EMBL/GenBank/DDBJ databases">
        <title>Hoeflea bacterium WL0058 sp. nov., isolated from the sediment.</title>
        <authorList>
            <person name="Wang L."/>
            <person name="Zhang D."/>
        </authorList>
    </citation>
    <scope>NUCLEOTIDE SEQUENCE</scope>
    <source>
        <strain evidence="9">WL0058</strain>
    </source>
</reference>
<dbReference type="InterPro" id="IPR015421">
    <property type="entry name" value="PyrdxlP-dep_Trfase_major"/>
</dbReference>
<dbReference type="InterPro" id="IPR001917">
    <property type="entry name" value="Aminotrans_II_pyridoxalP_BS"/>
</dbReference>
<dbReference type="RefSeq" id="WP_220228765.1">
    <property type="nucleotide sequence ID" value="NZ_JAICBX010000002.1"/>
</dbReference>
<dbReference type="Proteomes" id="UP001196509">
    <property type="component" value="Unassembled WGS sequence"/>
</dbReference>
<dbReference type="InterPro" id="IPR015422">
    <property type="entry name" value="PyrdxlP-dep_Trfase_small"/>
</dbReference>
<evidence type="ECO:0000256" key="6">
    <source>
        <dbReference type="ARBA" id="ARBA00029440"/>
    </source>
</evidence>
<feature type="domain" description="Aminotransferase class I/classII large" evidence="8">
    <location>
        <begin position="39"/>
        <end position="356"/>
    </location>
</feature>
<name>A0AAE2ZP30_9HYPH</name>
<keyword evidence="4" id="KW-0808">Transferase</keyword>
<evidence type="ECO:0000256" key="3">
    <source>
        <dbReference type="ARBA" id="ARBA00022576"/>
    </source>
</evidence>
<comment type="pathway">
    <text evidence="6">Amino-acid biosynthesis.</text>
</comment>
<dbReference type="GO" id="GO:0008483">
    <property type="term" value="F:transaminase activity"/>
    <property type="evidence" value="ECO:0007669"/>
    <property type="project" value="UniProtKB-KW"/>
</dbReference>
<dbReference type="Pfam" id="PF00155">
    <property type="entry name" value="Aminotran_1_2"/>
    <property type="match status" value="1"/>
</dbReference>
<comment type="similarity">
    <text evidence="2">Belongs to the class-II pyridoxal-phosphate-dependent aminotransferase family. Histidinol-phosphate aminotransferase subfamily.</text>
</comment>
<keyword evidence="5 7" id="KW-0663">Pyridoxal phosphate</keyword>
<dbReference type="AlphaFoldDB" id="A0AAE2ZP30"/>
<evidence type="ECO:0000313" key="10">
    <source>
        <dbReference type="Proteomes" id="UP001196509"/>
    </source>
</evidence>
<dbReference type="CDD" id="cd00609">
    <property type="entry name" value="AAT_like"/>
    <property type="match status" value="1"/>
</dbReference>
<dbReference type="InterPro" id="IPR004839">
    <property type="entry name" value="Aminotransferase_I/II_large"/>
</dbReference>
<gene>
    <name evidence="9" type="ORF">K1W69_13025</name>
</gene>
<accession>A0AAE2ZP30</accession>
<evidence type="ECO:0000256" key="2">
    <source>
        <dbReference type="ARBA" id="ARBA00007970"/>
    </source>
</evidence>